<organism evidence="2">
    <name type="scientific">Amphimedon queenslandica</name>
    <name type="common">Sponge</name>
    <dbReference type="NCBI Taxonomy" id="400682"/>
    <lineage>
        <taxon>Eukaryota</taxon>
        <taxon>Metazoa</taxon>
        <taxon>Porifera</taxon>
        <taxon>Demospongiae</taxon>
        <taxon>Heteroscleromorpha</taxon>
        <taxon>Haplosclerida</taxon>
        <taxon>Niphatidae</taxon>
        <taxon>Amphimedon</taxon>
    </lineage>
</organism>
<reference evidence="2" key="1">
    <citation type="submission" date="2017-05" db="UniProtKB">
        <authorList>
            <consortium name="EnsemblMetazoa"/>
        </authorList>
    </citation>
    <scope>IDENTIFICATION</scope>
</reference>
<feature type="transmembrane region" description="Helical" evidence="1">
    <location>
        <begin position="48"/>
        <end position="71"/>
    </location>
</feature>
<proteinExistence type="predicted"/>
<keyword evidence="1" id="KW-1133">Transmembrane helix</keyword>
<protein>
    <submittedName>
        <fullName evidence="2">Uncharacterized protein</fullName>
    </submittedName>
</protein>
<accession>A0A1X7TN83</accession>
<evidence type="ECO:0000313" key="2">
    <source>
        <dbReference type="EnsemblMetazoa" id="Aqu2.1.16433_001"/>
    </source>
</evidence>
<dbReference type="AlphaFoldDB" id="A0A1X7TN83"/>
<keyword evidence="1" id="KW-0812">Transmembrane</keyword>
<dbReference type="EnsemblMetazoa" id="Aqu2.1.16433_001">
    <property type="protein sequence ID" value="Aqu2.1.16433_001"/>
    <property type="gene ID" value="Aqu2.1.16433"/>
</dbReference>
<name>A0A1X7TN83_AMPQE</name>
<dbReference type="InParanoid" id="A0A1X7TN83"/>
<keyword evidence="1" id="KW-0472">Membrane</keyword>
<sequence length="112" mass="12647">MFYLILMRISATSALVKITSVTTHQFLVNGGDGKTMYLNNYNTLLRNILLPLVTISILKVNVFVLNFFAVFRIGNKNIISVMEGGTLVLTIQQIGDEREGEAIRESKYNQLY</sequence>
<evidence type="ECO:0000256" key="1">
    <source>
        <dbReference type="SAM" id="Phobius"/>
    </source>
</evidence>